<accession>A0AAV3ZJ17</accession>
<keyword evidence="1" id="KW-0863">Zinc-finger</keyword>
<dbReference type="InterPro" id="IPR047153">
    <property type="entry name" value="TRIM45/56/19-like"/>
</dbReference>
<dbReference type="GO" id="GO:0061630">
    <property type="term" value="F:ubiquitin protein ligase activity"/>
    <property type="evidence" value="ECO:0007669"/>
    <property type="project" value="TreeGrafter"/>
</dbReference>
<feature type="region of interest" description="Disordered" evidence="2">
    <location>
        <begin position="321"/>
        <end position="413"/>
    </location>
</feature>
<evidence type="ECO:0000256" key="2">
    <source>
        <dbReference type="SAM" id="MobiDB-lite"/>
    </source>
</evidence>
<keyword evidence="1" id="KW-0479">Metal-binding</keyword>
<name>A0AAV3ZJ17_9GAST</name>
<protein>
    <submittedName>
        <fullName evidence="4">E3 ubiquitin protein ligase trim9</fullName>
    </submittedName>
</protein>
<evidence type="ECO:0000313" key="5">
    <source>
        <dbReference type="Proteomes" id="UP000735302"/>
    </source>
</evidence>
<feature type="region of interest" description="Disordered" evidence="2">
    <location>
        <begin position="617"/>
        <end position="636"/>
    </location>
</feature>
<dbReference type="EMBL" id="BLXT01002595">
    <property type="protein sequence ID" value="GFN95940.1"/>
    <property type="molecule type" value="Genomic_DNA"/>
</dbReference>
<feature type="domain" description="B box-type" evidence="3">
    <location>
        <begin position="72"/>
        <end position="119"/>
    </location>
</feature>
<dbReference type="GO" id="GO:0008270">
    <property type="term" value="F:zinc ion binding"/>
    <property type="evidence" value="ECO:0007669"/>
    <property type="project" value="UniProtKB-KW"/>
</dbReference>
<feature type="region of interest" description="Disordered" evidence="2">
    <location>
        <begin position="527"/>
        <end position="568"/>
    </location>
</feature>
<dbReference type="PANTHER" id="PTHR25462:SF306">
    <property type="entry name" value="TRIPARTITE MOTIF CONTAINING 9"/>
    <property type="match status" value="1"/>
</dbReference>
<gene>
    <name evidence="4" type="ORF">PoB_002244600</name>
</gene>
<feature type="compositionally biased region" description="Polar residues" evidence="2">
    <location>
        <begin position="871"/>
        <end position="880"/>
    </location>
</feature>
<dbReference type="CDD" id="cd19756">
    <property type="entry name" value="Bbox2"/>
    <property type="match status" value="1"/>
</dbReference>
<dbReference type="Gene3D" id="4.10.830.40">
    <property type="match status" value="1"/>
</dbReference>
<dbReference type="Pfam" id="PF22586">
    <property type="entry name" value="ANCHR-like_BBOX"/>
    <property type="match status" value="1"/>
</dbReference>
<feature type="region of interest" description="Disordered" evidence="2">
    <location>
        <begin position="449"/>
        <end position="509"/>
    </location>
</feature>
<feature type="compositionally biased region" description="Polar residues" evidence="2">
    <location>
        <begin position="493"/>
        <end position="506"/>
    </location>
</feature>
<evidence type="ECO:0000259" key="3">
    <source>
        <dbReference type="PROSITE" id="PS50119"/>
    </source>
</evidence>
<comment type="caution">
    <text evidence="4">The sequence shown here is derived from an EMBL/GenBank/DDBJ whole genome shotgun (WGS) entry which is preliminary data.</text>
</comment>
<keyword evidence="5" id="KW-1185">Reference proteome</keyword>
<feature type="compositionally biased region" description="Basic and acidic residues" evidence="2">
    <location>
        <begin position="369"/>
        <end position="383"/>
    </location>
</feature>
<dbReference type="AlphaFoldDB" id="A0AAV3ZJ17"/>
<dbReference type="Proteomes" id="UP000735302">
    <property type="component" value="Unassembled WGS sequence"/>
</dbReference>
<feature type="compositionally biased region" description="Polar residues" evidence="2">
    <location>
        <begin position="352"/>
        <end position="368"/>
    </location>
</feature>
<feature type="compositionally biased region" description="Polar residues" evidence="2">
    <location>
        <begin position="533"/>
        <end position="546"/>
    </location>
</feature>
<organism evidence="4 5">
    <name type="scientific">Plakobranchus ocellatus</name>
    <dbReference type="NCBI Taxonomy" id="259542"/>
    <lineage>
        <taxon>Eukaryota</taxon>
        <taxon>Metazoa</taxon>
        <taxon>Spiralia</taxon>
        <taxon>Lophotrochozoa</taxon>
        <taxon>Mollusca</taxon>
        <taxon>Gastropoda</taxon>
        <taxon>Heterobranchia</taxon>
        <taxon>Euthyneura</taxon>
        <taxon>Panpulmonata</taxon>
        <taxon>Sacoglossa</taxon>
        <taxon>Placobranchoidea</taxon>
        <taxon>Plakobranchidae</taxon>
        <taxon>Plakobranchus</taxon>
    </lineage>
</organism>
<feature type="region of interest" description="Disordered" evidence="2">
    <location>
        <begin position="852"/>
        <end position="902"/>
    </location>
</feature>
<feature type="compositionally biased region" description="Basic and acidic residues" evidence="2">
    <location>
        <begin position="547"/>
        <end position="562"/>
    </location>
</feature>
<dbReference type="Gene3D" id="3.30.160.60">
    <property type="entry name" value="Classic Zinc Finger"/>
    <property type="match status" value="1"/>
</dbReference>
<evidence type="ECO:0000313" key="4">
    <source>
        <dbReference type="EMBL" id="GFN95940.1"/>
    </source>
</evidence>
<dbReference type="PANTHER" id="PTHR25462">
    <property type="entry name" value="BONUS, ISOFORM C-RELATED"/>
    <property type="match status" value="1"/>
</dbReference>
<keyword evidence="1" id="KW-0862">Zinc</keyword>
<proteinExistence type="predicted"/>
<dbReference type="SUPFAM" id="SSF57845">
    <property type="entry name" value="B-box zinc-binding domain"/>
    <property type="match status" value="1"/>
</dbReference>
<dbReference type="PROSITE" id="PS50119">
    <property type="entry name" value="ZF_BBOX"/>
    <property type="match status" value="2"/>
</dbReference>
<feature type="compositionally biased region" description="Low complexity" evidence="2">
    <location>
        <begin position="327"/>
        <end position="336"/>
    </location>
</feature>
<feature type="compositionally biased region" description="Polar residues" evidence="2">
    <location>
        <begin position="449"/>
        <end position="469"/>
    </location>
</feature>
<sequence length="936" mass="101768">MDQVNLLPKNLALENIVFRYQEIRSCSLSRAAQLVSLRPASCSPHSPAPSTLLDDSSRDLDLVFDDSLEEKHSCGLCEEPRRNEAEWFCPQCQVLYCQMCLDTFHPRRGSLIKHKVQRPTGMDCPSNPLFCHDHPGEVASIFCDTCKVVACHLCVCIGQGSHCSHTILDMDTAKKQLQETVQMAQDKLTALVTSFSEKEGTISTHLQNLKVMEDSARSSITSQYNCIMSDIAATLDLARKKSLNAITEFSSRHSSYLLSRGQRVKALLSRCDDLSEACKGFLTTDNDFPGDQAANTSFRSCNTSFRKENIESSSPLYEEAVLSIRKSPQASAQSSSHSRDGDTLTHRHSRDGTVSSEENTGGANSSPCKDTREDKNDAGRKSSDGNCHTDASKVKSSDGKTVPKKSPRSIFMMGKSEPILGASAADATDGGANVKMKNSQPRKVFSEFGKSSNVKQTMRSQSEIKSEQSWALEEESQDSKNATQTDRSRHSKGNNYPQPSSWSVSEGSEEPISSCVAVVQVTPRDTVRKNASVKKTSSKQLFTSQSVDEKVHASDSDADRTQTARTQSLSACGGGEALFDASSQPSAGTVQPTSQLLLRADEVGPVLEQVFALSKQVHSEQSNTEDNTEASTKDHEENISTCISKFRTSTLHLIHNMTEKILDDCPMIIPSVRSVSIASPHQESCIPRVQSRILMTWGFNSTTFTADTITTSAQWTVNVNRNTSHIGDVKSGYLFGVGVALKPLTSKEQVGMTAESHAIVCINGNLALSHDKQISPIMPLSDLPLSVTISVGCGPKWGLFMTYKIRVSGLTRSLQGRRVLILGPGNELDLDQGDASRTKSSDMTSRCEVACSSSQQGSDKSDDGKFHQVGTEASTDSIRSATGGKVVTCDDGGRDSASPVKNFPSHDALSSFPFSVHPVFTVSQRVKMQFPHSSDV</sequence>
<dbReference type="InterPro" id="IPR000315">
    <property type="entry name" value="Znf_B-box"/>
</dbReference>
<feature type="domain" description="B box-type" evidence="3">
    <location>
        <begin position="126"/>
        <end position="170"/>
    </location>
</feature>
<reference evidence="4 5" key="1">
    <citation type="journal article" date="2021" name="Elife">
        <title>Chloroplast acquisition without the gene transfer in kleptoplastic sea slugs, Plakobranchus ocellatus.</title>
        <authorList>
            <person name="Maeda T."/>
            <person name="Takahashi S."/>
            <person name="Yoshida T."/>
            <person name="Shimamura S."/>
            <person name="Takaki Y."/>
            <person name="Nagai Y."/>
            <person name="Toyoda A."/>
            <person name="Suzuki Y."/>
            <person name="Arimoto A."/>
            <person name="Ishii H."/>
            <person name="Satoh N."/>
            <person name="Nishiyama T."/>
            <person name="Hasebe M."/>
            <person name="Maruyama T."/>
            <person name="Minagawa J."/>
            <person name="Obokata J."/>
            <person name="Shigenobu S."/>
        </authorList>
    </citation>
    <scope>NUCLEOTIDE SEQUENCE [LARGE SCALE GENOMIC DNA]</scope>
</reference>
<evidence type="ECO:0000256" key="1">
    <source>
        <dbReference type="PROSITE-ProRule" id="PRU00024"/>
    </source>
</evidence>